<gene>
    <name evidence="3" type="ORF">BJ989_003270</name>
</gene>
<evidence type="ECO:0000313" key="3">
    <source>
        <dbReference type="EMBL" id="NYG56966.1"/>
    </source>
</evidence>
<reference evidence="3 4" key="1">
    <citation type="submission" date="2020-07" db="EMBL/GenBank/DDBJ databases">
        <title>Sequencing the genomes of 1000 actinobacteria strains.</title>
        <authorList>
            <person name="Klenk H.-P."/>
        </authorList>
    </citation>
    <scope>NUCLEOTIDE SEQUENCE [LARGE SCALE GENOMIC DNA]</scope>
    <source>
        <strain evidence="3 4">DSM 24552</strain>
    </source>
</reference>
<feature type="domain" description="Polymerase/histidinol phosphatase N-terminal" evidence="2">
    <location>
        <begin position="203"/>
        <end position="267"/>
    </location>
</feature>
<dbReference type="InterPro" id="IPR003141">
    <property type="entry name" value="Pol/His_phosphatase_N"/>
</dbReference>
<dbReference type="RefSeq" id="WP_179519132.1">
    <property type="nucleotide sequence ID" value="NZ_JACCAC010000001.1"/>
</dbReference>
<dbReference type="CDD" id="cd07432">
    <property type="entry name" value="PHP_HisPPase"/>
    <property type="match status" value="1"/>
</dbReference>
<dbReference type="NCBIfam" id="NF038032">
    <property type="entry name" value="CehA_McbA_metalo"/>
    <property type="match status" value="1"/>
</dbReference>
<protein>
    <recommendedName>
        <fullName evidence="2">Polymerase/histidinol phosphatase N-terminal domain-containing protein</fullName>
    </recommendedName>
</protein>
<sequence length="538" mass="55586">MCTSGSCAHADPTAAALEERRTTRRGLLLAGAATTTYAALATVAPAAAGTTSTRVFTGRFTGLPGEADWHYLPVRVPRGVRALEVSYSYEKVETPVGFSANVVDVGLFGPAGTALGRERGFRGWSGGARTSFRVGRGGATPGYLAGPVTPGTWRVALGPFAVVPPGVDYRVEVRLVHGPPERAERPRVAPTAVRGTGPGWYRGDLHTHTVHSDGRRTQADLVREARAAGLDFVCSTEHNTSSASLTWGRHAPDDLLVVQGEEVTTRAGHWLALGLPAGRWVDWRYRPADGQLDRFVQQVRALGGLAVVAHPHAPTPGATWGFGTGPGDWSGMDAVELANGPWTLDDEVTLAAWHAQLVAGRFVPAVGSSDSHHPGQPVGRAQTVAWLPTLSTRAVVAALRAGRCWLAESSAVQLALTARLGTRTAGIGEALGAGAADVVGVRLEVGGVPGCLAQVVGPAGPLGGAVTDADGRAAVALDLPAGLVPFVRAEVRRLDGAPVANPVQGVPGLAVVALTNPVWLGVRPTGPAARPGRDASSG</sequence>
<accession>A0A7Y9UNY8</accession>
<dbReference type="Proteomes" id="UP000544110">
    <property type="component" value="Unassembled WGS sequence"/>
</dbReference>
<evidence type="ECO:0000259" key="2">
    <source>
        <dbReference type="SMART" id="SM00481"/>
    </source>
</evidence>
<comment type="caution">
    <text evidence="3">The sequence shown here is derived from an EMBL/GenBank/DDBJ whole genome shotgun (WGS) entry which is preliminary data.</text>
</comment>
<feature type="region of interest" description="Disordered" evidence="1">
    <location>
        <begin position="182"/>
        <end position="203"/>
    </location>
</feature>
<evidence type="ECO:0000256" key="1">
    <source>
        <dbReference type="SAM" id="MobiDB-lite"/>
    </source>
</evidence>
<dbReference type="PROSITE" id="PS51318">
    <property type="entry name" value="TAT"/>
    <property type="match status" value="1"/>
</dbReference>
<dbReference type="PANTHER" id="PTHR42924">
    <property type="entry name" value="EXONUCLEASE"/>
    <property type="match status" value="1"/>
</dbReference>
<dbReference type="GO" id="GO:0035312">
    <property type="term" value="F:5'-3' DNA exonuclease activity"/>
    <property type="evidence" value="ECO:0007669"/>
    <property type="project" value="TreeGrafter"/>
</dbReference>
<dbReference type="EMBL" id="JACCAC010000001">
    <property type="protein sequence ID" value="NYG56966.1"/>
    <property type="molecule type" value="Genomic_DNA"/>
</dbReference>
<dbReference type="SMART" id="SM00481">
    <property type="entry name" value="POLIIIAc"/>
    <property type="match status" value="1"/>
</dbReference>
<proteinExistence type="predicted"/>
<dbReference type="InterPro" id="IPR052018">
    <property type="entry name" value="PHP_domain"/>
</dbReference>
<dbReference type="GO" id="GO:0004534">
    <property type="term" value="F:5'-3' RNA exonuclease activity"/>
    <property type="evidence" value="ECO:0007669"/>
    <property type="project" value="TreeGrafter"/>
</dbReference>
<dbReference type="SUPFAM" id="SSF89550">
    <property type="entry name" value="PHP domain-like"/>
    <property type="match status" value="1"/>
</dbReference>
<keyword evidence="4" id="KW-1185">Reference proteome</keyword>
<organism evidence="3 4">
    <name type="scientific">Nocardioides perillae</name>
    <dbReference type="NCBI Taxonomy" id="1119534"/>
    <lineage>
        <taxon>Bacteria</taxon>
        <taxon>Bacillati</taxon>
        <taxon>Actinomycetota</taxon>
        <taxon>Actinomycetes</taxon>
        <taxon>Propionibacteriales</taxon>
        <taxon>Nocardioidaceae</taxon>
        <taxon>Nocardioides</taxon>
    </lineage>
</organism>
<dbReference type="PANTHER" id="PTHR42924:SF3">
    <property type="entry name" value="POLYMERASE_HISTIDINOL PHOSPHATASE N-TERMINAL DOMAIN-CONTAINING PROTEIN"/>
    <property type="match status" value="1"/>
</dbReference>
<evidence type="ECO:0000313" key="4">
    <source>
        <dbReference type="Proteomes" id="UP000544110"/>
    </source>
</evidence>
<dbReference type="Gene3D" id="3.20.20.140">
    <property type="entry name" value="Metal-dependent hydrolases"/>
    <property type="match status" value="1"/>
</dbReference>
<dbReference type="InterPro" id="IPR016195">
    <property type="entry name" value="Pol/histidinol_Pase-like"/>
</dbReference>
<dbReference type="AlphaFoldDB" id="A0A7Y9UNY8"/>
<name>A0A7Y9UNY8_9ACTN</name>
<dbReference type="InterPro" id="IPR006311">
    <property type="entry name" value="TAT_signal"/>
</dbReference>